<dbReference type="EMBL" id="KN839882">
    <property type="protein sequence ID" value="KIJ59725.1"/>
    <property type="molecule type" value="Genomic_DNA"/>
</dbReference>
<proteinExistence type="predicted"/>
<accession>A0A0C9VPX8</accession>
<organism evidence="1 2">
    <name type="scientific">Hydnomerulius pinastri MD-312</name>
    <dbReference type="NCBI Taxonomy" id="994086"/>
    <lineage>
        <taxon>Eukaryota</taxon>
        <taxon>Fungi</taxon>
        <taxon>Dikarya</taxon>
        <taxon>Basidiomycota</taxon>
        <taxon>Agaricomycotina</taxon>
        <taxon>Agaricomycetes</taxon>
        <taxon>Agaricomycetidae</taxon>
        <taxon>Boletales</taxon>
        <taxon>Boletales incertae sedis</taxon>
        <taxon>Leucogyrophana</taxon>
    </lineage>
</organism>
<keyword evidence="2" id="KW-1185">Reference proteome</keyword>
<dbReference type="HOGENOM" id="CLU_048296_2_0_1"/>
<dbReference type="Proteomes" id="UP000053820">
    <property type="component" value="Unassembled WGS sequence"/>
</dbReference>
<sequence>MKEDSQTTPLQVHRHPMYWFDDGSVIVRAPSNQANSQDGDVLFKVHESLLRRHSTFIRQAVLEHGLGGSQNVPTLTIPRELGVQVKDFASLLEHLYHDTPLSPEAPFPHVAAILRVSSPDQLDLPSIHNLAQSYLVAMFPSGPSPFIHPSHLEEALCLALLYKITSIQKGLYYSLVTLTDFEPELGNSQSENPVPSNVLGNGGSSADLSTLHVLSPADIERCRNLMTGMVEHFTPILFTPPATPHMACTDVFADQWMALVIQSAIAGDGVYKPLETLEQIKQIDWGAKGLCPACVREKREEWTKEQEDVWEKMDGWLDLNTKE</sequence>
<protein>
    <submittedName>
        <fullName evidence="1">Unplaced genomic scaffold scaffold_48, whole genome shotgun sequence</fullName>
    </submittedName>
</protein>
<dbReference type="OrthoDB" id="3249359at2759"/>
<gene>
    <name evidence="1" type="ORF">HYDPIDRAFT_162103</name>
</gene>
<name>A0A0C9VPX8_9AGAM</name>
<evidence type="ECO:0000313" key="1">
    <source>
        <dbReference type="EMBL" id="KIJ59725.1"/>
    </source>
</evidence>
<reference evidence="1 2" key="1">
    <citation type="submission" date="2014-04" db="EMBL/GenBank/DDBJ databases">
        <title>Evolutionary Origins and Diversification of the Mycorrhizal Mutualists.</title>
        <authorList>
            <consortium name="DOE Joint Genome Institute"/>
            <consortium name="Mycorrhizal Genomics Consortium"/>
            <person name="Kohler A."/>
            <person name="Kuo A."/>
            <person name="Nagy L.G."/>
            <person name="Floudas D."/>
            <person name="Copeland A."/>
            <person name="Barry K.W."/>
            <person name="Cichocki N."/>
            <person name="Veneault-Fourrey C."/>
            <person name="LaButti K."/>
            <person name="Lindquist E.A."/>
            <person name="Lipzen A."/>
            <person name="Lundell T."/>
            <person name="Morin E."/>
            <person name="Murat C."/>
            <person name="Riley R."/>
            <person name="Ohm R."/>
            <person name="Sun H."/>
            <person name="Tunlid A."/>
            <person name="Henrissat B."/>
            <person name="Grigoriev I.V."/>
            <person name="Hibbett D.S."/>
            <person name="Martin F."/>
        </authorList>
    </citation>
    <scope>NUCLEOTIDE SEQUENCE [LARGE SCALE GENOMIC DNA]</scope>
    <source>
        <strain evidence="1 2">MD-312</strain>
    </source>
</reference>
<dbReference type="AlphaFoldDB" id="A0A0C9VPX8"/>
<dbReference type="Gene3D" id="3.30.710.10">
    <property type="entry name" value="Potassium Channel Kv1.1, Chain A"/>
    <property type="match status" value="1"/>
</dbReference>
<evidence type="ECO:0000313" key="2">
    <source>
        <dbReference type="Proteomes" id="UP000053820"/>
    </source>
</evidence>
<dbReference type="InterPro" id="IPR011333">
    <property type="entry name" value="SKP1/BTB/POZ_sf"/>
</dbReference>